<keyword evidence="2" id="KW-0964">Secreted</keyword>
<dbReference type="HOGENOM" id="CLU_040423_0_0_6"/>
<evidence type="ECO:0000313" key="6">
    <source>
        <dbReference type="EMBL" id="EIC29745.1"/>
    </source>
</evidence>
<keyword evidence="7" id="KW-1185">Reference proteome</keyword>
<reference evidence="6 7" key="1">
    <citation type="journal article" date="2013" name="Genome Announc.">
        <title>Genome Sequence of the Obligate Gammaproteobacterial Methanotroph Methylomicrobium album Strain BG8.</title>
        <authorList>
            <person name="Kits K.D."/>
            <person name="Kalyuzhnaya M.G."/>
            <person name="Klotz M.G."/>
            <person name="Jetten M.S."/>
            <person name="Op den Camp H.J."/>
            <person name="Vuilleumier S."/>
            <person name="Bringel F."/>
            <person name="Dispirito A.A."/>
            <person name="Murrell J.C."/>
            <person name="Bruce D."/>
            <person name="Cheng J.F."/>
            <person name="Copeland A."/>
            <person name="Goodwin L."/>
            <person name="Hauser L."/>
            <person name="Lajus A."/>
            <person name="Land M.L."/>
            <person name="Lapidus A."/>
            <person name="Lucas S."/>
            <person name="Medigue C."/>
            <person name="Pitluck S."/>
            <person name="Woyke T."/>
            <person name="Zeytun A."/>
            <person name="Stein L.Y."/>
        </authorList>
    </citation>
    <scope>NUCLEOTIDE SEQUENCE [LARGE SCALE GENOMIC DNA]</scope>
    <source>
        <strain evidence="6 7">BG8</strain>
    </source>
</reference>
<name>H8GPW6_METAL</name>
<dbReference type="CDD" id="cd00198">
    <property type="entry name" value="vWFA"/>
    <property type="match status" value="1"/>
</dbReference>
<gene>
    <name evidence="6" type="ORF">Metal_1980</name>
</gene>
<dbReference type="AlphaFoldDB" id="H8GPW6"/>
<evidence type="ECO:0000313" key="7">
    <source>
        <dbReference type="Proteomes" id="UP000005090"/>
    </source>
</evidence>
<feature type="domain" description="VWFA" evidence="5">
    <location>
        <begin position="58"/>
        <end position="251"/>
    </location>
</feature>
<proteinExistence type="predicted"/>
<evidence type="ECO:0000256" key="4">
    <source>
        <dbReference type="SAM" id="Coils"/>
    </source>
</evidence>
<sequence>MKTQLFAIGLFTATAATVAFFPAVRQAVATTAKGFESSPAAADPVAQPISAHQKPAIEVVFVLDTTGSMSGLIAAAKEKIWSIASTMASAQTAPDIKMGLIAYRDRGDAYVTQTVPLSADLDSMYAKLMDFQADGGGDGPESVNQALHDAVNKIAWSQNPSTYKVIFLVGDAPPHMDYPNDVKYPVTLAQAKQKGIIVNAIQCGQDSGTTAEWRQVASLGQGSYFQVEQSGNAIAIATPYDKKLAELSGKLDKTRLFYGNKEEKAKQAGKLAAAEKVHKEASTESQARRAAFNASSSGKRNFLGENELVDAVGSGRVKLSDLPKEALPASLQAMSPAAQEELVGKTKKERSELESEIKKLAERRNDYLRGKVAAEGGKKESLDAQLYGAIRQQTKDKGLVYRDDSAKY</sequence>
<dbReference type="Pfam" id="PF25106">
    <property type="entry name" value="VWA_4"/>
    <property type="match status" value="1"/>
</dbReference>
<evidence type="ECO:0000256" key="3">
    <source>
        <dbReference type="ARBA" id="ARBA00022729"/>
    </source>
</evidence>
<keyword evidence="4" id="KW-0175">Coiled coil</keyword>
<dbReference type="SUPFAM" id="SSF53300">
    <property type="entry name" value="vWA-like"/>
    <property type="match status" value="1"/>
</dbReference>
<dbReference type="GO" id="GO:0005737">
    <property type="term" value="C:cytoplasm"/>
    <property type="evidence" value="ECO:0007669"/>
    <property type="project" value="TreeGrafter"/>
</dbReference>
<feature type="coiled-coil region" evidence="4">
    <location>
        <begin position="343"/>
        <end position="370"/>
    </location>
</feature>
<comment type="subcellular location">
    <subcellularLocation>
        <location evidence="1">Secreted</location>
    </subcellularLocation>
</comment>
<dbReference type="GO" id="GO:0004674">
    <property type="term" value="F:protein serine/threonine kinase activity"/>
    <property type="evidence" value="ECO:0007669"/>
    <property type="project" value="TreeGrafter"/>
</dbReference>
<evidence type="ECO:0000256" key="1">
    <source>
        <dbReference type="ARBA" id="ARBA00004613"/>
    </source>
</evidence>
<dbReference type="SMART" id="SM00327">
    <property type="entry name" value="VWA"/>
    <property type="match status" value="1"/>
</dbReference>
<dbReference type="InterPro" id="IPR056861">
    <property type="entry name" value="HMCN1-like_VWA"/>
</dbReference>
<evidence type="ECO:0000256" key="2">
    <source>
        <dbReference type="ARBA" id="ARBA00022525"/>
    </source>
</evidence>
<dbReference type="PROSITE" id="PS50234">
    <property type="entry name" value="VWFA"/>
    <property type="match status" value="1"/>
</dbReference>
<dbReference type="PANTHER" id="PTHR47763">
    <property type="entry name" value="ALPHA-PROTEIN KINASE VWKA"/>
    <property type="match status" value="1"/>
</dbReference>
<organism evidence="6 7">
    <name type="scientific">Methylomicrobium album BG8</name>
    <dbReference type="NCBI Taxonomy" id="686340"/>
    <lineage>
        <taxon>Bacteria</taxon>
        <taxon>Pseudomonadati</taxon>
        <taxon>Pseudomonadota</taxon>
        <taxon>Gammaproteobacteria</taxon>
        <taxon>Methylococcales</taxon>
        <taxon>Methylococcaceae</taxon>
        <taxon>Methylomicrobium</taxon>
    </lineage>
</organism>
<dbReference type="eggNOG" id="COG2304">
    <property type="taxonomic scope" value="Bacteria"/>
</dbReference>
<dbReference type="PANTHER" id="PTHR47763:SF1">
    <property type="entry name" value="DUF659 DOMAIN-CONTAINING PROTEIN"/>
    <property type="match status" value="1"/>
</dbReference>
<dbReference type="InterPro" id="IPR052969">
    <property type="entry name" value="Thr-specific_kinase-like"/>
</dbReference>
<dbReference type="InterPro" id="IPR002035">
    <property type="entry name" value="VWF_A"/>
</dbReference>
<dbReference type="STRING" id="686340.Metal_1980"/>
<dbReference type="Proteomes" id="UP000005090">
    <property type="component" value="Chromosome"/>
</dbReference>
<accession>H8GPW6</accession>
<keyword evidence="3" id="KW-0732">Signal</keyword>
<evidence type="ECO:0000259" key="5">
    <source>
        <dbReference type="PROSITE" id="PS50234"/>
    </source>
</evidence>
<protein>
    <submittedName>
        <fullName evidence="6">Mg-chelatase subunit ChlD</fullName>
    </submittedName>
</protein>
<dbReference type="EMBL" id="CM001475">
    <property type="protein sequence ID" value="EIC29745.1"/>
    <property type="molecule type" value="Genomic_DNA"/>
</dbReference>
<dbReference type="InterPro" id="IPR036465">
    <property type="entry name" value="vWFA_dom_sf"/>
</dbReference>
<dbReference type="Gene3D" id="3.40.50.410">
    <property type="entry name" value="von Willebrand factor, type A domain"/>
    <property type="match status" value="1"/>
</dbReference>
<dbReference type="RefSeq" id="WP_005371844.1">
    <property type="nucleotide sequence ID" value="NZ_CM001475.1"/>
</dbReference>